<keyword evidence="6" id="KW-0067">ATP-binding</keyword>
<dbReference type="PROSITE" id="PS00211">
    <property type="entry name" value="ABC_TRANSPORTER_1"/>
    <property type="match status" value="1"/>
</dbReference>
<dbReference type="AlphaFoldDB" id="A0A368YEE5"/>
<organism evidence="12 13">
    <name type="scientific">Phyllobacterium bourgognense</name>
    <dbReference type="NCBI Taxonomy" id="314236"/>
    <lineage>
        <taxon>Bacteria</taxon>
        <taxon>Pseudomonadati</taxon>
        <taxon>Pseudomonadota</taxon>
        <taxon>Alphaproteobacteria</taxon>
        <taxon>Hyphomicrobiales</taxon>
        <taxon>Phyllobacteriaceae</taxon>
        <taxon>Phyllobacterium</taxon>
    </lineage>
</organism>
<keyword evidence="3" id="KW-0813">Transport</keyword>
<reference evidence="12 13" key="1">
    <citation type="submission" date="2018-07" db="EMBL/GenBank/DDBJ databases">
        <title>Genomic Encyclopedia of Type Strains, Phase III (KMG-III): the genomes of soil and plant-associated and newly described type strains.</title>
        <authorList>
            <person name="Whitman W."/>
        </authorList>
    </citation>
    <scope>NUCLEOTIDE SEQUENCE [LARGE SCALE GENOMIC DNA]</scope>
    <source>
        <strain evidence="12 13">31-25a</strain>
    </source>
</reference>
<evidence type="ECO:0000256" key="4">
    <source>
        <dbReference type="ARBA" id="ARBA00022692"/>
    </source>
</evidence>
<evidence type="ECO:0000256" key="10">
    <source>
        <dbReference type="SAM" id="Phobius"/>
    </source>
</evidence>
<evidence type="ECO:0000256" key="5">
    <source>
        <dbReference type="ARBA" id="ARBA00022741"/>
    </source>
</evidence>
<dbReference type="SUPFAM" id="SSF52540">
    <property type="entry name" value="P-loop containing nucleoside triphosphate hydrolases"/>
    <property type="match status" value="1"/>
</dbReference>
<dbReference type="Gene3D" id="3.40.50.300">
    <property type="entry name" value="P-loop containing nucleotide triphosphate hydrolases"/>
    <property type="match status" value="1"/>
</dbReference>
<dbReference type="InterPro" id="IPR003593">
    <property type="entry name" value="AAA+_ATPase"/>
</dbReference>
<evidence type="ECO:0000313" key="12">
    <source>
        <dbReference type="EMBL" id="RCW78603.1"/>
    </source>
</evidence>
<sequence>MTLTSGIQSQLGKQQGESRSQRRFGASTVASMTTLWGLMRAYWLSEKWMEAWLLTAAIAVLTAAGSKASVWMAEASGELLNSIVNIHDPFSQRPLGIILTNVGLLILIMFVKEAGFVGLRHLFSTTLQRKWRGWLNSRFNDALLDANHTHYHLQQGERAEMPDNLDQRLQESIKGMTGGAIGLAMGILGVAMSIIFVGQKLIEMSTEVSGLEFLGSYGSAILAFVAIAVYVPLSTWVALRIGRILETLTLEMQQTEGSYRSELTTFLRRSFQVAASNGENVQRIANTRLYSGIDRTWSKLNRFDAAYMSFTAVYNFFAARVVAYLPGLLPYMGNTISLKSYITGAELVGSMINECSWFIQVMPAIANLKANGRRVTELALAVESVQRPKDFYRSSGINDFSYGTQHELFGMTVRNLELMHRSDAAQPFLSVSHLHIHKGEWVYLRGESGCGKTCLLKALNGLWGYGRGDIIYPENATAMYAAQEVKLPTVSLKQLICLPDNEADFGDPSAAAALHRAGMGEFIENLEREDRDGTPWDQFLSGGQKQKLVLARILLHKPNILFLDEATGALDPESKIAFHQAIKDHCQGITVISVMHEQETPKSARGSEFYSQMLEIRNGLAELHDIQPTPGRVEVPNFVRRRYSMVAAE</sequence>
<dbReference type="InterPro" id="IPR017871">
    <property type="entry name" value="ABC_transporter-like_CS"/>
</dbReference>
<feature type="transmembrane region" description="Helical" evidence="10">
    <location>
        <begin position="178"/>
        <end position="197"/>
    </location>
</feature>
<dbReference type="Pfam" id="PF06472">
    <property type="entry name" value="ABC_membrane_2"/>
    <property type="match status" value="1"/>
</dbReference>
<dbReference type="InterPro" id="IPR036640">
    <property type="entry name" value="ABC1_TM_sf"/>
</dbReference>
<protein>
    <submittedName>
        <fullName evidence="12">ABC-type uncharacterized transport system fused permease/ATPase subunit</fullName>
    </submittedName>
</protein>
<feature type="region of interest" description="Disordered" evidence="9">
    <location>
        <begin position="1"/>
        <end position="24"/>
    </location>
</feature>
<dbReference type="EMBL" id="QPJM01000023">
    <property type="protein sequence ID" value="RCW78603.1"/>
    <property type="molecule type" value="Genomic_DNA"/>
</dbReference>
<feature type="transmembrane region" description="Helical" evidence="10">
    <location>
        <begin position="305"/>
        <end position="325"/>
    </location>
</feature>
<dbReference type="SUPFAM" id="SSF90123">
    <property type="entry name" value="ABC transporter transmembrane region"/>
    <property type="match status" value="1"/>
</dbReference>
<dbReference type="InterPro" id="IPR011527">
    <property type="entry name" value="ABC1_TM_dom"/>
</dbReference>
<dbReference type="GO" id="GO:0005524">
    <property type="term" value="F:ATP binding"/>
    <property type="evidence" value="ECO:0007669"/>
    <property type="project" value="UniProtKB-KW"/>
</dbReference>
<evidence type="ECO:0000256" key="9">
    <source>
        <dbReference type="SAM" id="MobiDB-lite"/>
    </source>
</evidence>
<dbReference type="GO" id="GO:0005886">
    <property type="term" value="C:plasma membrane"/>
    <property type="evidence" value="ECO:0007669"/>
    <property type="project" value="UniProtKB-SubCell"/>
</dbReference>
<dbReference type="InterPro" id="IPR027417">
    <property type="entry name" value="P-loop_NTPase"/>
</dbReference>
<dbReference type="Pfam" id="PF00005">
    <property type="entry name" value="ABC_tran"/>
    <property type="match status" value="1"/>
</dbReference>
<dbReference type="GO" id="GO:0140359">
    <property type="term" value="F:ABC-type transporter activity"/>
    <property type="evidence" value="ECO:0007669"/>
    <property type="project" value="InterPro"/>
</dbReference>
<evidence type="ECO:0000256" key="2">
    <source>
        <dbReference type="ARBA" id="ARBA00005417"/>
    </source>
</evidence>
<keyword evidence="4 10" id="KW-0812">Transmembrane</keyword>
<dbReference type="RefSeq" id="WP_425374025.1">
    <property type="nucleotide sequence ID" value="NZ_QPJM01000023.1"/>
</dbReference>
<keyword evidence="13" id="KW-1185">Reference proteome</keyword>
<evidence type="ECO:0000256" key="8">
    <source>
        <dbReference type="ARBA" id="ARBA00023136"/>
    </source>
</evidence>
<feature type="transmembrane region" description="Helical" evidence="10">
    <location>
        <begin position="51"/>
        <end position="73"/>
    </location>
</feature>
<comment type="subcellular location">
    <subcellularLocation>
        <location evidence="1">Cell membrane</location>
        <topology evidence="1">Multi-pass membrane protein</topology>
    </subcellularLocation>
</comment>
<gene>
    <name evidence="12" type="ORF">C7476_12332</name>
</gene>
<accession>A0A368YEE5</accession>
<feature type="domain" description="ABC transporter" evidence="11">
    <location>
        <begin position="413"/>
        <end position="643"/>
    </location>
</feature>
<feature type="transmembrane region" description="Helical" evidence="10">
    <location>
        <begin position="93"/>
        <end position="111"/>
    </location>
</feature>
<evidence type="ECO:0000256" key="1">
    <source>
        <dbReference type="ARBA" id="ARBA00004651"/>
    </source>
</evidence>
<keyword evidence="8 10" id="KW-0472">Membrane</keyword>
<evidence type="ECO:0000313" key="13">
    <source>
        <dbReference type="Proteomes" id="UP000253324"/>
    </source>
</evidence>
<dbReference type="PANTHER" id="PTHR11384">
    <property type="entry name" value="ATP-BINDING CASSETTE, SUB-FAMILY D MEMBER"/>
    <property type="match status" value="1"/>
</dbReference>
<dbReference type="InterPro" id="IPR050835">
    <property type="entry name" value="ABC_transporter_sub-D"/>
</dbReference>
<evidence type="ECO:0000259" key="11">
    <source>
        <dbReference type="PROSITE" id="PS50893"/>
    </source>
</evidence>
<feature type="transmembrane region" description="Helical" evidence="10">
    <location>
        <begin position="217"/>
        <end position="239"/>
    </location>
</feature>
<dbReference type="Proteomes" id="UP000253324">
    <property type="component" value="Unassembled WGS sequence"/>
</dbReference>
<comment type="caution">
    <text evidence="12">The sequence shown here is derived from an EMBL/GenBank/DDBJ whole genome shotgun (WGS) entry which is preliminary data.</text>
</comment>
<keyword evidence="5" id="KW-0547">Nucleotide-binding</keyword>
<dbReference type="PROSITE" id="PS50893">
    <property type="entry name" value="ABC_TRANSPORTER_2"/>
    <property type="match status" value="1"/>
</dbReference>
<name>A0A368YEE5_9HYPH</name>
<evidence type="ECO:0000256" key="7">
    <source>
        <dbReference type="ARBA" id="ARBA00022989"/>
    </source>
</evidence>
<feature type="compositionally biased region" description="Polar residues" evidence="9">
    <location>
        <begin position="1"/>
        <end position="18"/>
    </location>
</feature>
<dbReference type="GO" id="GO:0016887">
    <property type="term" value="F:ATP hydrolysis activity"/>
    <property type="evidence" value="ECO:0007669"/>
    <property type="project" value="InterPro"/>
</dbReference>
<dbReference type="Gene3D" id="1.20.1560.10">
    <property type="entry name" value="ABC transporter type 1, transmembrane domain"/>
    <property type="match status" value="1"/>
</dbReference>
<keyword evidence="7 10" id="KW-1133">Transmembrane helix</keyword>
<evidence type="ECO:0000256" key="6">
    <source>
        <dbReference type="ARBA" id="ARBA00022840"/>
    </source>
</evidence>
<dbReference type="SMART" id="SM00382">
    <property type="entry name" value="AAA"/>
    <property type="match status" value="1"/>
</dbReference>
<proteinExistence type="inferred from homology"/>
<dbReference type="PANTHER" id="PTHR11384:SF59">
    <property type="entry name" value="LYSOSOMAL COBALAMIN TRANSPORTER ABCD4"/>
    <property type="match status" value="1"/>
</dbReference>
<dbReference type="InterPro" id="IPR003439">
    <property type="entry name" value="ABC_transporter-like_ATP-bd"/>
</dbReference>
<comment type="similarity">
    <text evidence="2">Belongs to the ABC transporter superfamily.</text>
</comment>
<evidence type="ECO:0000256" key="3">
    <source>
        <dbReference type="ARBA" id="ARBA00022448"/>
    </source>
</evidence>